<feature type="non-terminal residue" evidence="1">
    <location>
        <position position="1"/>
    </location>
</feature>
<accession>A0A0V0GP67</accession>
<reference evidence="1" key="1">
    <citation type="submission" date="2015-12" db="EMBL/GenBank/DDBJ databases">
        <title>Gene expression during late stages of embryo sac development: a critical building block for successful pollen-pistil interactions.</title>
        <authorList>
            <person name="Liu Y."/>
            <person name="Joly V."/>
            <person name="Sabar M."/>
            <person name="Matton D.P."/>
        </authorList>
    </citation>
    <scope>NUCLEOTIDE SEQUENCE</scope>
</reference>
<proteinExistence type="predicted"/>
<dbReference type="EMBL" id="GEDG01034903">
    <property type="protein sequence ID" value="JAP09497.1"/>
    <property type="molecule type" value="Transcribed_RNA"/>
</dbReference>
<dbReference type="AlphaFoldDB" id="A0A0V0GP67"/>
<name>A0A0V0GP67_SOLCH</name>
<sequence length="74" mass="8466">FDLATSKILVFNWRKVEGQGGLFFFNYLGVGANLYAPQLIRWEYLPPPSNMYQVTLSTKARTERKKSPSGFCLC</sequence>
<organism evidence="1">
    <name type="scientific">Solanum chacoense</name>
    <name type="common">Chaco potato</name>
    <dbReference type="NCBI Taxonomy" id="4108"/>
    <lineage>
        <taxon>Eukaryota</taxon>
        <taxon>Viridiplantae</taxon>
        <taxon>Streptophyta</taxon>
        <taxon>Embryophyta</taxon>
        <taxon>Tracheophyta</taxon>
        <taxon>Spermatophyta</taxon>
        <taxon>Magnoliopsida</taxon>
        <taxon>eudicotyledons</taxon>
        <taxon>Gunneridae</taxon>
        <taxon>Pentapetalae</taxon>
        <taxon>asterids</taxon>
        <taxon>lamiids</taxon>
        <taxon>Solanales</taxon>
        <taxon>Solanaceae</taxon>
        <taxon>Solanoideae</taxon>
        <taxon>Solaneae</taxon>
        <taxon>Solanum</taxon>
    </lineage>
</organism>
<evidence type="ECO:0000313" key="1">
    <source>
        <dbReference type="EMBL" id="JAP09497.1"/>
    </source>
</evidence>
<protein>
    <submittedName>
        <fullName evidence="1">Putative ovule protein</fullName>
    </submittedName>
</protein>